<dbReference type="InterPro" id="IPR020579">
    <property type="entry name" value="Exonuc_VII_lsu_C"/>
</dbReference>
<accession>A0A3B0ULB0</accession>
<dbReference type="GO" id="GO:0009318">
    <property type="term" value="C:exodeoxyribonuclease VII complex"/>
    <property type="evidence" value="ECO:0007669"/>
    <property type="project" value="InterPro"/>
</dbReference>
<feature type="domain" description="Exonuclease VII large subunit C-terminal" evidence="1">
    <location>
        <begin position="1"/>
        <end position="257"/>
    </location>
</feature>
<dbReference type="InterPro" id="IPR003753">
    <property type="entry name" value="Exonuc_VII_L"/>
</dbReference>
<dbReference type="GO" id="GO:0006308">
    <property type="term" value="P:DNA catabolic process"/>
    <property type="evidence" value="ECO:0007669"/>
    <property type="project" value="InterPro"/>
</dbReference>
<dbReference type="EMBL" id="UOEQ01000318">
    <property type="protein sequence ID" value="VAW21024.1"/>
    <property type="molecule type" value="Genomic_DNA"/>
</dbReference>
<dbReference type="AlphaFoldDB" id="A0A3B0ULB0"/>
<organism evidence="2">
    <name type="scientific">hydrothermal vent metagenome</name>
    <dbReference type="NCBI Taxonomy" id="652676"/>
    <lineage>
        <taxon>unclassified sequences</taxon>
        <taxon>metagenomes</taxon>
        <taxon>ecological metagenomes</taxon>
    </lineage>
</organism>
<dbReference type="PANTHER" id="PTHR30008">
    <property type="entry name" value="EXODEOXYRIBONUCLEASE 7 LARGE SUBUNIT"/>
    <property type="match status" value="1"/>
</dbReference>
<sequence>MIVARGGGSIEDLWSFNEEEVVRAISESSIPLISAIGHETDMSLSDFAADKRAPTPTAAAEIAVPVRAELIGYINDLNGRKYTGALRNISSLRDRLRAVSAGLPGVDDLVAQDRQRLDLAVAKLGAALNAARQTKALGLAKIAPRLSSLVLKNMFEDHKKRILAAGQRSAIALLNRTKNSRLQMMPISNRLGPAITLKIRDKHRELKTSSQLLNSLGYRNVLERGFVLVMDKNQQVVKKAKNLSAGDNVTLRFADSERGAIIEGATTEAGGEKKIKKPTVAKPSNHPQNLITAKPVCFDQNWF</sequence>
<proteinExistence type="predicted"/>
<dbReference type="EC" id="3.1.11.6" evidence="2"/>
<dbReference type="NCBIfam" id="TIGR00237">
    <property type="entry name" value="xseA"/>
    <property type="match status" value="1"/>
</dbReference>
<evidence type="ECO:0000313" key="2">
    <source>
        <dbReference type="EMBL" id="VAW21024.1"/>
    </source>
</evidence>
<gene>
    <name evidence="2" type="ORF">MNBD_ALPHA11-2292</name>
</gene>
<name>A0A3B0ULB0_9ZZZZ</name>
<keyword evidence="2" id="KW-0378">Hydrolase</keyword>
<dbReference type="Pfam" id="PF02601">
    <property type="entry name" value="Exonuc_VII_L"/>
    <property type="match status" value="1"/>
</dbReference>
<evidence type="ECO:0000259" key="1">
    <source>
        <dbReference type="Pfam" id="PF02601"/>
    </source>
</evidence>
<dbReference type="GO" id="GO:0008855">
    <property type="term" value="F:exodeoxyribonuclease VII activity"/>
    <property type="evidence" value="ECO:0007669"/>
    <property type="project" value="UniProtKB-EC"/>
</dbReference>
<dbReference type="PANTHER" id="PTHR30008:SF0">
    <property type="entry name" value="EXODEOXYRIBONUCLEASE 7 LARGE SUBUNIT"/>
    <property type="match status" value="1"/>
</dbReference>
<reference evidence="2" key="1">
    <citation type="submission" date="2018-06" db="EMBL/GenBank/DDBJ databases">
        <authorList>
            <person name="Zhirakovskaya E."/>
        </authorList>
    </citation>
    <scope>NUCLEOTIDE SEQUENCE</scope>
</reference>
<protein>
    <submittedName>
        <fullName evidence="2">Exodeoxyribonuclease VII large subunit</fullName>
        <ecNumber evidence="2">3.1.11.6</ecNumber>
    </submittedName>
</protein>